<sequence length="140" mass="14866">MSDESKVQAALRLLMDVGRIQQGGGGRPCLLSPAHGVDESLGELEGRGGGLAACPDGFPSASKVRRAGPRARGSGPEPLIAQGWAVGLDWGLMRDDCWCCYYWMLMLLGINGDVDVVLAGEVQGMGEKWWVPWQAQAAPA</sequence>
<gene>
    <name evidence="1" type="ORF">NDU88_002756</name>
</gene>
<dbReference type="AlphaFoldDB" id="A0AAV7UBG7"/>
<organism evidence="1 2">
    <name type="scientific">Pleurodeles waltl</name>
    <name type="common">Iberian ribbed newt</name>
    <dbReference type="NCBI Taxonomy" id="8319"/>
    <lineage>
        <taxon>Eukaryota</taxon>
        <taxon>Metazoa</taxon>
        <taxon>Chordata</taxon>
        <taxon>Craniata</taxon>
        <taxon>Vertebrata</taxon>
        <taxon>Euteleostomi</taxon>
        <taxon>Amphibia</taxon>
        <taxon>Batrachia</taxon>
        <taxon>Caudata</taxon>
        <taxon>Salamandroidea</taxon>
        <taxon>Salamandridae</taxon>
        <taxon>Pleurodelinae</taxon>
        <taxon>Pleurodeles</taxon>
    </lineage>
</organism>
<dbReference type="Proteomes" id="UP001066276">
    <property type="component" value="Chromosome 3_1"/>
</dbReference>
<evidence type="ECO:0000313" key="2">
    <source>
        <dbReference type="Proteomes" id="UP001066276"/>
    </source>
</evidence>
<proteinExistence type="predicted"/>
<evidence type="ECO:0000313" key="1">
    <source>
        <dbReference type="EMBL" id="KAJ1185971.1"/>
    </source>
</evidence>
<accession>A0AAV7UBG7</accession>
<name>A0AAV7UBG7_PLEWA</name>
<comment type="caution">
    <text evidence="1">The sequence shown here is derived from an EMBL/GenBank/DDBJ whole genome shotgun (WGS) entry which is preliminary data.</text>
</comment>
<protein>
    <submittedName>
        <fullName evidence="1">Uncharacterized protein</fullName>
    </submittedName>
</protein>
<keyword evidence="2" id="KW-1185">Reference proteome</keyword>
<reference evidence="1" key="1">
    <citation type="journal article" date="2022" name="bioRxiv">
        <title>Sequencing and chromosome-scale assembly of the giantPleurodeles waltlgenome.</title>
        <authorList>
            <person name="Brown T."/>
            <person name="Elewa A."/>
            <person name="Iarovenko S."/>
            <person name="Subramanian E."/>
            <person name="Araus A.J."/>
            <person name="Petzold A."/>
            <person name="Susuki M."/>
            <person name="Suzuki K.-i.T."/>
            <person name="Hayashi T."/>
            <person name="Toyoda A."/>
            <person name="Oliveira C."/>
            <person name="Osipova E."/>
            <person name="Leigh N.D."/>
            <person name="Simon A."/>
            <person name="Yun M.H."/>
        </authorList>
    </citation>
    <scope>NUCLEOTIDE SEQUENCE</scope>
    <source>
        <strain evidence="1">20211129_DDA</strain>
        <tissue evidence="1">Liver</tissue>
    </source>
</reference>
<dbReference type="EMBL" id="JANPWB010000005">
    <property type="protein sequence ID" value="KAJ1185971.1"/>
    <property type="molecule type" value="Genomic_DNA"/>
</dbReference>